<dbReference type="Gene3D" id="3.40.50.300">
    <property type="entry name" value="P-loop containing nucleotide triphosphate hydrolases"/>
    <property type="match status" value="1"/>
</dbReference>
<dbReference type="InterPro" id="IPR027417">
    <property type="entry name" value="P-loop_NTPase"/>
</dbReference>
<gene>
    <name evidence="1" type="ORF">A2Z21_09365</name>
</gene>
<dbReference type="EMBL" id="MFGX01000093">
    <property type="protein sequence ID" value="OGF53947.1"/>
    <property type="molecule type" value="Genomic_DNA"/>
</dbReference>
<evidence type="ECO:0000313" key="1">
    <source>
        <dbReference type="EMBL" id="OGF53947.1"/>
    </source>
</evidence>
<dbReference type="Pfam" id="PF13481">
    <property type="entry name" value="AAA_25"/>
    <property type="match status" value="1"/>
</dbReference>
<sequence>MADDLEYLQEVVSEKHIGLTVIDSIAMAAGGDLNDAQAATRLFSAVRQLNTTTLLLAHTAKTGLGTTESSVFGSAFFTYLARSVWEIKATQEPGAAEIDVGLFHRKSNFRHEKPRGFHISHDTHSGTTIKKQDVATISDLAKHLSQPQQVCAVLRQGKLTAKSIAELTEIEHASLDVVLSRLRKRGELIQLGEYWALAAKQA</sequence>
<protein>
    <submittedName>
        <fullName evidence="1">Uncharacterized protein</fullName>
    </submittedName>
</protein>
<comment type="caution">
    <text evidence="1">The sequence shown here is derived from an EMBL/GenBank/DDBJ whole genome shotgun (WGS) entry which is preliminary data.</text>
</comment>
<reference evidence="1 2" key="1">
    <citation type="journal article" date="2016" name="Nat. Commun.">
        <title>Thousands of microbial genomes shed light on interconnected biogeochemical processes in an aquifer system.</title>
        <authorList>
            <person name="Anantharaman K."/>
            <person name="Brown C.T."/>
            <person name="Hug L.A."/>
            <person name="Sharon I."/>
            <person name="Castelle C.J."/>
            <person name="Probst A.J."/>
            <person name="Thomas B.C."/>
            <person name="Singh A."/>
            <person name="Wilkins M.J."/>
            <person name="Karaoz U."/>
            <person name="Brodie E.L."/>
            <person name="Williams K.H."/>
            <person name="Hubbard S.S."/>
            <person name="Banfield J.F."/>
        </authorList>
    </citation>
    <scope>NUCLEOTIDE SEQUENCE [LARGE SCALE GENOMIC DNA]</scope>
    <source>
        <strain evidence="2">RBG_16_55_9</strain>
    </source>
</reference>
<organism evidence="1 2">
    <name type="scientific">Fraserbacteria sp. (strain RBG_16_55_9)</name>
    <dbReference type="NCBI Taxonomy" id="1817864"/>
    <lineage>
        <taxon>Bacteria</taxon>
        <taxon>Candidatus Fraseribacteriota</taxon>
    </lineage>
</organism>
<dbReference type="AlphaFoldDB" id="A0A1F5US21"/>
<accession>A0A1F5US21</accession>
<proteinExistence type="predicted"/>
<dbReference type="Proteomes" id="UP000179157">
    <property type="component" value="Unassembled WGS sequence"/>
</dbReference>
<evidence type="ECO:0000313" key="2">
    <source>
        <dbReference type="Proteomes" id="UP000179157"/>
    </source>
</evidence>
<name>A0A1F5US21_FRAXR</name>